<dbReference type="GO" id="GO:1990281">
    <property type="term" value="C:efflux pump complex"/>
    <property type="evidence" value="ECO:0007669"/>
    <property type="project" value="TreeGrafter"/>
</dbReference>
<feature type="transmembrane region" description="Helical" evidence="1">
    <location>
        <begin position="121"/>
        <end position="144"/>
    </location>
</feature>
<evidence type="ECO:0000313" key="3">
    <source>
        <dbReference type="EMBL" id="ALU42018.1"/>
    </source>
</evidence>
<evidence type="ECO:0000256" key="1">
    <source>
        <dbReference type="SAM" id="Phobius"/>
    </source>
</evidence>
<evidence type="ECO:0000259" key="2">
    <source>
        <dbReference type="Pfam" id="PF25954"/>
    </source>
</evidence>
<dbReference type="Gene3D" id="2.40.30.170">
    <property type="match status" value="1"/>
</dbReference>
<dbReference type="PANTHER" id="PTHR30469">
    <property type="entry name" value="MULTIDRUG RESISTANCE PROTEIN MDTA"/>
    <property type="match status" value="1"/>
</dbReference>
<dbReference type="SUPFAM" id="SSF111369">
    <property type="entry name" value="HlyD-like secretion proteins"/>
    <property type="match status" value="1"/>
</dbReference>
<feature type="domain" description="CusB-like beta-barrel" evidence="2">
    <location>
        <begin position="54"/>
        <end position="119"/>
    </location>
</feature>
<dbReference type="PANTHER" id="PTHR30469:SF20">
    <property type="entry name" value="EFFLUX RND TRANSPORTER PERIPLASMIC ADAPTOR SUBUNIT"/>
    <property type="match status" value="1"/>
</dbReference>
<reference evidence="3 4" key="1">
    <citation type="submission" date="2015-12" db="EMBL/GenBank/DDBJ databases">
        <title>Complete genome sequence of Pseudoalteromonas rubra SCSIO 6842, harboring a conjugative plasmid.</title>
        <authorList>
            <person name="Li B."/>
            <person name="Wang X."/>
        </authorList>
    </citation>
    <scope>NUCLEOTIDE SEQUENCE [LARGE SCALE GENOMIC DNA]</scope>
    <source>
        <strain evidence="3 4">SCSIO 6842</strain>
    </source>
</reference>
<dbReference type="Pfam" id="PF25954">
    <property type="entry name" value="Beta-barrel_RND_2"/>
    <property type="match status" value="1"/>
</dbReference>
<dbReference type="EMBL" id="CP013611">
    <property type="protein sequence ID" value="ALU42018.1"/>
    <property type="molecule type" value="Genomic_DNA"/>
</dbReference>
<gene>
    <name evidence="3" type="ORF">AT705_03155</name>
</gene>
<accession>A0A0U2XVE6</accession>
<evidence type="ECO:0000313" key="4">
    <source>
        <dbReference type="Proteomes" id="UP000069015"/>
    </source>
</evidence>
<dbReference type="AlphaFoldDB" id="A0A0U2XVE6"/>
<dbReference type="GO" id="GO:0015562">
    <property type="term" value="F:efflux transmembrane transporter activity"/>
    <property type="evidence" value="ECO:0007669"/>
    <property type="project" value="TreeGrafter"/>
</dbReference>
<dbReference type="InterPro" id="IPR058792">
    <property type="entry name" value="Beta-barrel_RND_2"/>
</dbReference>
<keyword evidence="1" id="KW-1133">Transmembrane helix</keyword>
<organism evidence="3 4">
    <name type="scientific">Pseudoalteromonas rubra</name>
    <dbReference type="NCBI Taxonomy" id="43658"/>
    <lineage>
        <taxon>Bacteria</taxon>
        <taxon>Pseudomonadati</taxon>
        <taxon>Pseudomonadota</taxon>
        <taxon>Gammaproteobacteria</taxon>
        <taxon>Alteromonadales</taxon>
        <taxon>Pseudoalteromonadaceae</taxon>
        <taxon>Pseudoalteromonas</taxon>
    </lineage>
</organism>
<sequence>MAQLNAAEDRLSYATLKAPFDGVVVQRYVENYQDINANSPTFRLVDISKMEMDISISENHISNLPYVKKPRVVFDAFPDIEIPARIKEVSSEASQTTRTYNVRLIMDPPPGIDILPGMSGVAMAGLSFGTILTMVLLPVFYLLFYKTHSKPY</sequence>
<dbReference type="KEGG" id="prr:AT705_03155"/>
<dbReference type="Gene3D" id="2.40.50.100">
    <property type="match status" value="1"/>
</dbReference>
<protein>
    <recommendedName>
        <fullName evidence="2">CusB-like beta-barrel domain-containing protein</fullName>
    </recommendedName>
</protein>
<dbReference type="Proteomes" id="UP000069015">
    <property type="component" value="Chromosome 1"/>
</dbReference>
<keyword evidence="1" id="KW-0812">Transmembrane</keyword>
<keyword evidence="1" id="KW-0472">Membrane</keyword>
<name>A0A0U2XVE6_9GAMM</name>
<proteinExistence type="predicted"/>